<name>A0A937G1N6_9BACT</name>
<evidence type="ECO:0000313" key="2">
    <source>
        <dbReference type="Proteomes" id="UP000614216"/>
    </source>
</evidence>
<dbReference type="AlphaFoldDB" id="A0A937G1N6"/>
<dbReference type="Proteomes" id="UP000614216">
    <property type="component" value="Unassembled WGS sequence"/>
</dbReference>
<proteinExistence type="predicted"/>
<reference evidence="1" key="1">
    <citation type="submission" date="2021-01" db="EMBL/GenBank/DDBJ databases">
        <title>Fulvivirga kasyanovii gen. nov., sp nov., a novel member of the phylum Bacteroidetes isolated from seawater in a mussel farm.</title>
        <authorList>
            <person name="Zhao L.-H."/>
            <person name="Wang Z.-J."/>
        </authorList>
    </citation>
    <scope>NUCLEOTIDE SEQUENCE</scope>
    <source>
        <strain evidence="1">29W222</strain>
    </source>
</reference>
<protein>
    <submittedName>
        <fullName evidence="1">Uncharacterized protein</fullName>
    </submittedName>
</protein>
<accession>A0A937G1N6</accession>
<sequence length="123" mass="14309">MSSSTVKINSKGSVQISLSRNQAELIKPIITRLVERISGELLHRGGQKPLTLSNSNLMQKVYLLREVYTKYYTDLDMIKDIYKMTWTPAQAICFWECSQLFSEVVYCHPVINKFMYELHQKLS</sequence>
<dbReference type="RefSeq" id="WP_202858086.1">
    <property type="nucleotide sequence ID" value="NZ_JAEUGD010000064.1"/>
</dbReference>
<organism evidence="1 2">
    <name type="scientific">Fulvivirga marina</name>
    <dbReference type="NCBI Taxonomy" id="2494733"/>
    <lineage>
        <taxon>Bacteria</taxon>
        <taxon>Pseudomonadati</taxon>
        <taxon>Bacteroidota</taxon>
        <taxon>Cytophagia</taxon>
        <taxon>Cytophagales</taxon>
        <taxon>Fulvivirgaceae</taxon>
        <taxon>Fulvivirga</taxon>
    </lineage>
</organism>
<dbReference type="EMBL" id="JAEUGD010000064">
    <property type="protein sequence ID" value="MBL6448551.1"/>
    <property type="molecule type" value="Genomic_DNA"/>
</dbReference>
<evidence type="ECO:0000313" key="1">
    <source>
        <dbReference type="EMBL" id="MBL6448551.1"/>
    </source>
</evidence>
<comment type="caution">
    <text evidence="1">The sequence shown here is derived from an EMBL/GenBank/DDBJ whole genome shotgun (WGS) entry which is preliminary data.</text>
</comment>
<keyword evidence="2" id="KW-1185">Reference proteome</keyword>
<gene>
    <name evidence="1" type="ORF">JMN32_19730</name>
</gene>